<dbReference type="EMBL" id="LATX01001938">
    <property type="protein sequence ID" value="KTB36003.1"/>
    <property type="molecule type" value="Genomic_DNA"/>
</dbReference>
<evidence type="ECO:0000313" key="2">
    <source>
        <dbReference type="Proteomes" id="UP000054988"/>
    </source>
</evidence>
<name>A0A0W0FI81_MONRR</name>
<proteinExistence type="predicted"/>
<sequence>MALTTKTFSLYDHICTFKSKKNYNATRLAQYLIQVLSRDACLTKWEASSLSRDLVSARVHYDEIHDWIGIVDSEQHVNEAARWDAFGKYTDGLDHLERALFDLAMALDREHELFIQLELHLEGKLTDLAILMELLEQVIEQGMSKKSLFSASCFNRTIRRLYILASGWMLNIKTLLLKEKKNAHLQQTLIHLQFMLDQIRGWDQTGIALDVARVRIRTAFSQALYILSIFRVLKVTTTLTDEVWIYFEEEAEHFCGGKGFDKPGGDGWSRLMIVIRKVVEIIINKGVSPPHHPTQPTPYKAKLPAYYASMKRKAAEIRRPYFSQAVTVIRMCEALAQVLEVQADQVKAEQEIEHAFHAAQLALLAAVNAASGVHGIVSQKTARVSELFVAAQSALHSCFVSFKIREQWSQWEAMMTSATKRDAEHLALFEKRVHMVSTVASW</sequence>
<organism evidence="1 2">
    <name type="scientific">Moniliophthora roreri</name>
    <name type="common">Frosty pod rot fungus</name>
    <name type="synonym">Monilia roreri</name>
    <dbReference type="NCBI Taxonomy" id="221103"/>
    <lineage>
        <taxon>Eukaryota</taxon>
        <taxon>Fungi</taxon>
        <taxon>Dikarya</taxon>
        <taxon>Basidiomycota</taxon>
        <taxon>Agaricomycotina</taxon>
        <taxon>Agaricomycetes</taxon>
        <taxon>Agaricomycetidae</taxon>
        <taxon>Agaricales</taxon>
        <taxon>Marasmiineae</taxon>
        <taxon>Marasmiaceae</taxon>
        <taxon>Moniliophthora</taxon>
    </lineage>
</organism>
<dbReference type="AlphaFoldDB" id="A0A0W0FI81"/>
<dbReference type="Proteomes" id="UP000054988">
    <property type="component" value="Unassembled WGS sequence"/>
</dbReference>
<accession>A0A0W0FI81</accession>
<evidence type="ECO:0000313" key="1">
    <source>
        <dbReference type="EMBL" id="KTB36003.1"/>
    </source>
</evidence>
<comment type="caution">
    <text evidence="1">The sequence shown here is derived from an EMBL/GenBank/DDBJ whole genome shotgun (WGS) entry which is preliminary data.</text>
</comment>
<protein>
    <submittedName>
        <fullName evidence="1">Uncharacterized protein</fullName>
    </submittedName>
</protein>
<gene>
    <name evidence="1" type="ORF">WG66_11429</name>
</gene>
<reference evidence="1 2" key="1">
    <citation type="submission" date="2015-12" db="EMBL/GenBank/DDBJ databases">
        <title>Draft genome sequence of Moniliophthora roreri, the causal agent of frosty pod rot of cacao.</title>
        <authorList>
            <person name="Aime M.C."/>
            <person name="Diaz-Valderrama J.R."/>
            <person name="Kijpornyongpan T."/>
            <person name="Phillips-Mora W."/>
        </authorList>
    </citation>
    <scope>NUCLEOTIDE SEQUENCE [LARGE SCALE GENOMIC DNA]</scope>
    <source>
        <strain evidence="1 2">MCA 2952</strain>
    </source>
</reference>